<organism evidence="1 2">
    <name type="scientific">Ficus carica</name>
    <name type="common">Common fig</name>
    <dbReference type="NCBI Taxonomy" id="3494"/>
    <lineage>
        <taxon>Eukaryota</taxon>
        <taxon>Viridiplantae</taxon>
        <taxon>Streptophyta</taxon>
        <taxon>Embryophyta</taxon>
        <taxon>Tracheophyta</taxon>
        <taxon>Spermatophyta</taxon>
        <taxon>Magnoliopsida</taxon>
        <taxon>eudicotyledons</taxon>
        <taxon>Gunneridae</taxon>
        <taxon>Pentapetalae</taxon>
        <taxon>rosids</taxon>
        <taxon>fabids</taxon>
        <taxon>Rosales</taxon>
        <taxon>Moraceae</taxon>
        <taxon>Ficeae</taxon>
        <taxon>Ficus</taxon>
    </lineage>
</organism>
<name>A0AA88AUL1_FICCA</name>
<dbReference type="EMBL" id="BTGU01000039">
    <property type="protein sequence ID" value="GMN51871.1"/>
    <property type="molecule type" value="Genomic_DNA"/>
</dbReference>
<accession>A0AA88AUL1</accession>
<protein>
    <submittedName>
        <fullName evidence="1">Uncharacterized protein</fullName>
    </submittedName>
</protein>
<proteinExistence type="predicted"/>
<comment type="caution">
    <text evidence="1">The sequence shown here is derived from an EMBL/GenBank/DDBJ whole genome shotgun (WGS) entry which is preliminary data.</text>
</comment>
<evidence type="ECO:0000313" key="2">
    <source>
        <dbReference type="Proteomes" id="UP001187192"/>
    </source>
</evidence>
<dbReference type="AlphaFoldDB" id="A0AA88AUL1"/>
<evidence type="ECO:0000313" key="1">
    <source>
        <dbReference type="EMBL" id="GMN51871.1"/>
    </source>
</evidence>
<reference evidence="1" key="1">
    <citation type="submission" date="2023-07" db="EMBL/GenBank/DDBJ databases">
        <title>draft genome sequence of fig (Ficus carica).</title>
        <authorList>
            <person name="Takahashi T."/>
            <person name="Nishimura K."/>
        </authorList>
    </citation>
    <scope>NUCLEOTIDE SEQUENCE</scope>
</reference>
<gene>
    <name evidence="1" type="ORF">TIFTF001_021022</name>
</gene>
<keyword evidence="2" id="KW-1185">Reference proteome</keyword>
<sequence>MPRVPTREQAAGTIVRLCQVVKGGGAGKRTGYWSRVHVGWSIWWELGSNRGSSTDSVSKGSSGAEIPALAHAGMPGLTRSAAQSNEAQTVALDRTADLIGSGHLACSRRTRCPDVLYLHEIHTGL</sequence>
<dbReference type="Proteomes" id="UP001187192">
    <property type="component" value="Unassembled WGS sequence"/>
</dbReference>